<protein>
    <submittedName>
        <fullName evidence="3">Transposase</fullName>
    </submittedName>
</protein>
<evidence type="ECO:0000313" key="1">
    <source>
        <dbReference type="EMBL" id="VDK28459.1"/>
    </source>
</evidence>
<proteinExistence type="predicted"/>
<evidence type="ECO:0000313" key="2">
    <source>
        <dbReference type="Proteomes" id="UP000267096"/>
    </source>
</evidence>
<organism evidence="3">
    <name type="scientific">Anisakis simplex</name>
    <name type="common">Herring worm</name>
    <dbReference type="NCBI Taxonomy" id="6269"/>
    <lineage>
        <taxon>Eukaryota</taxon>
        <taxon>Metazoa</taxon>
        <taxon>Ecdysozoa</taxon>
        <taxon>Nematoda</taxon>
        <taxon>Chromadorea</taxon>
        <taxon>Rhabditida</taxon>
        <taxon>Spirurina</taxon>
        <taxon>Ascaridomorpha</taxon>
        <taxon>Ascaridoidea</taxon>
        <taxon>Anisakidae</taxon>
        <taxon>Anisakis</taxon>
        <taxon>Anisakis simplex complex</taxon>
    </lineage>
</organism>
<name>A0A0M3JI40_ANISI</name>
<dbReference type="WBParaSite" id="ASIM_0000730501-mRNA-1">
    <property type="protein sequence ID" value="ASIM_0000730501-mRNA-1"/>
    <property type="gene ID" value="ASIM_0000730501"/>
</dbReference>
<sequence>MTQSSTIFSLNKDDLTAILMTLKPSLNEDQLSSLSVIDIRSQITEWLLLNGLSTMHSFVKNEADNEWKVPDKVDCISCGKYRVGAKGNRRLKKLLHCNISLEPPYHSCHY</sequence>
<dbReference type="AlphaFoldDB" id="A0A0M3JI40"/>
<reference evidence="1 2" key="2">
    <citation type="submission" date="2018-11" db="EMBL/GenBank/DDBJ databases">
        <authorList>
            <consortium name="Pathogen Informatics"/>
        </authorList>
    </citation>
    <scope>NUCLEOTIDE SEQUENCE [LARGE SCALE GENOMIC DNA]</scope>
</reference>
<evidence type="ECO:0000313" key="3">
    <source>
        <dbReference type="WBParaSite" id="ASIM_0000730501-mRNA-1"/>
    </source>
</evidence>
<reference evidence="3" key="1">
    <citation type="submission" date="2017-02" db="UniProtKB">
        <authorList>
            <consortium name="WormBaseParasite"/>
        </authorList>
    </citation>
    <scope>IDENTIFICATION</scope>
</reference>
<gene>
    <name evidence="1" type="ORF">ASIM_LOCUS7071</name>
</gene>
<dbReference type="OrthoDB" id="5842465at2759"/>
<accession>A0A0M3JI40</accession>
<keyword evidence="2" id="KW-1185">Reference proteome</keyword>
<dbReference type="EMBL" id="UYRR01016453">
    <property type="protein sequence ID" value="VDK28459.1"/>
    <property type="molecule type" value="Genomic_DNA"/>
</dbReference>
<dbReference type="Proteomes" id="UP000267096">
    <property type="component" value="Unassembled WGS sequence"/>
</dbReference>